<keyword evidence="2" id="KW-1185">Reference proteome</keyword>
<accession>A0A9D4M9U7</accession>
<evidence type="ECO:0000313" key="1">
    <source>
        <dbReference type="EMBL" id="KAH3872316.1"/>
    </source>
</evidence>
<protein>
    <submittedName>
        <fullName evidence="1">Uncharacterized protein</fullName>
    </submittedName>
</protein>
<gene>
    <name evidence="1" type="ORF">DPMN_035531</name>
</gene>
<evidence type="ECO:0000313" key="2">
    <source>
        <dbReference type="Proteomes" id="UP000828390"/>
    </source>
</evidence>
<organism evidence="1 2">
    <name type="scientific">Dreissena polymorpha</name>
    <name type="common">Zebra mussel</name>
    <name type="synonym">Mytilus polymorpha</name>
    <dbReference type="NCBI Taxonomy" id="45954"/>
    <lineage>
        <taxon>Eukaryota</taxon>
        <taxon>Metazoa</taxon>
        <taxon>Spiralia</taxon>
        <taxon>Lophotrochozoa</taxon>
        <taxon>Mollusca</taxon>
        <taxon>Bivalvia</taxon>
        <taxon>Autobranchia</taxon>
        <taxon>Heteroconchia</taxon>
        <taxon>Euheterodonta</taxon>
        <taxon>Imparidentia</taxon>
        <taxon>Neoheterodontei</taxon>
        <taxon>Myida</taxon>
        <taxon>Dreissenoidea</taxon>
        <taxon>Dreissenidae</taxon>
        <taxon>Dreissena</taxon>
    </lineage>
</organism>
<dbReference type="EMBL" id="JAIWYP010000002">
    <property type="protein sequence ID" value="KAH3872316.1"/>
    <property type="molecule type" value="Genomic_DNA"/>
</dbReference>
<sequence>MKVYWFRGCRYYRQEWDGSRGTADLVAEKTDGRTWNSDAVQDFEGGGAYEYNGSVPGRRYSVRQRNGETILVLGSTAGDFKSGHKAAQRARSRKQILVKLSALP</sequence>
<reference evidence="1" key="2">
    <citation type="submission" date="2020-11" db="EMBL/GenBank/DDBJ databases">
        <authorList>
            <person name="McCartney M.A."/>
            <person name="Auch B."/>
            <person name="Kono T."/>
            <person name="Mallez S."/>
            <person name="Becker A."/>
            <person name="Gohl D.M."/>
            <person name="Silverstein K.A.T."/>
            <person name="Koren S."/>
            <person name="Bechman K.B."/>
            <person name="Herman A."/>
            <person name="Abrahante J.E."/>
            <person name="Garbe J."/>
        </authorList>
    </citation>
    <scope>NUCLEOTIDE SEQUENCE</scope>
    <source>
        <strain evidence="1">Duluth1</strain>
        <tissue evidence="1">Whole animal</tissue>
    </source>
</reference>
<comment type="caution">
    <text evidence="1">The sequence shown here is derived from an EMBL/GenBank/DDBJ whole genome shotgun (WGS) entry which is preliminary data.</text>
</comment>
<name>A0A9D4M9U7_DREPO</name>
<dbReference type="AlphaFoldDB" id="A0A9D4M9U7"/>
<reference evidence="1" key="1">
    <citation type="journal article" date="2019" name="bioRxiv">
        <title>The Genome of the Zebra Mussel, Dreissena polymorpha: A Resource for Invasive Species Research.</title>
        <authorList>
            <person name="McCartney M.A."/>
            <person name="Auch B."/>
            <person name="Kono T."/>
            <person name="Mallez S."/>
            <person name="Zhang Y."/>
            <person name="Obille A."/>
            <person name="Becker A."/>
            <person name="Abrahante J.E."/>
            <person name="Garbe J."/>
            <person name="Badalamenti J.P."/>
            <person name="Herman A."/>
            <person name="Mangelson H."/>
            <person name="Liachko I."/>
            <person name="Sullivan S."/>
            <person name="Sone E.D."/>
            <person name="Koren S."/>
            <person name="Silverstein K.A.T."/>
            <person name="Beckman K.B."/>
            <person name="Gohl D.M."/>
        </authorList>
    </citation>
    <scope>NUCLEOTIDE SEQUENCE</scope>
    <source>
        <strain evidence="1">Duluth1</strain>
        <tissue evidence="1">Whole animal</tissue>
    </source>
</reference>
<proteinExistence type="predicted"/>
<dbReference type="Proteomes" id="UP000828390">
    <property type="component" value="Unassembled WGS sequence"/>
</dbReference>